<evidence type="ECO:0000313" key="3">
    <source>
        <dbReference type="Proteomes" id="UP000276133"/>
    </source>
</evidence>
<keyword evidence="3" id="KW-1185">Reference proteome</keyword>
<dbReference type="OrthoDB" id="10031759at2759"/>
<dbReference type="InterPro" id="IPR038834">
    <property type="entry name" value="CCDC175"/>
</dbReference>
<name>A0A3M7P1T2_BRAPC</name>
<feature type="coiled-coil region" evidence="1">
    <location>
        <begin position="221"/>
        <end position="371"/>
    </location>
</feature>
<dbReference type="STRING" id="10195.A0A3M7P1T2"/>
<sequence length="372" mass="43793">MKAENDGFDPRDIQHCDNLAQLLQDLEFSIKKMHEELETETIKASVFRHKMTFFDSDLQREIDENVKAARDSNMEAILDLKNKLEELTKKIEVLHKKDKQLSEEIAQMEPEKRSLETKHENIITLLNDQMAHKASSQIKLNETRDLLRELNQTIFDLEEDMLRLNEKLIKERAEARDTKIGLDDEKRGTNAKAIEQEEFNQTKLREVQAAKKAVQESNKSVRILFRENERYEQLNKELKSEITNGTKQVERNQREHEESVTESLRLTALEAKTQQDYNQNKTDTIRRTKETAERTTEEIENVKNLKEEQEKKKVELKQIYDRFKELQKINDAIKKSIDGIKAEIGEKYKEIAELEEKNQALYVQLGENQQAH</sequence>
<keyword evidence="1" id="KW-0175">Coiled coil</keyword>
<gene>
    <name evidence="2" type="ORF">BpHYR1_030393</name>
</gene>
<dbReference type="PANTHER" id="PTHR35347:SF1">
    <property type="entry name" value="COILED-COIL DOMAIN-CONTAINING PROTEIN 175"/>
    <property type="match status" value="1"/>
</dbReference>
<organism evidence="2 3">
    <name type="scientific">Brachionus plicatilis</name>
    <name type="common">Marine rotifer</name>
    <name type="synonym">Brachionus muelleri</name>
    <dbReference type="NCBI Taxonomy" id="10195"/>
    <lineage>
        <taxon>Eukaryota</taxon>
        <taxon>Metazoa</taxon>
        <taxon>Spiralia</taxon>
        <taxon>Gnathifera</taxon>
        <taxon>Rotifera</taxon>
        <taxon>Eurotatoria</taxon>
        <taxon>Monogononta</taxon>
        <taxon>Pseudotrocha</taxon>
        <taxon>Ploima</taxon>
        <taxon>Brachionidae</taxon>
        <taxon>Brachionus</taxon>
    </lineage>
</organism>
<comment type="caution">
    <text evidence="2">The sequence shown here is derived from an EMBL/GenBank/DDBJ whole genome shotgun (WGS) entry which is preliminary data.</text>
</comment>
<feature type="coiled-coil region" evidence="1">
    <location>
        <begin position="70"/>
        <end position="104"/>
    </location>
</feature>
<feature type="non-terminal residue" evidence="2">
    <location>
        <position position="372"/>
    </location>
</feature>
<dbReference type="Proteomes" id="UP000276133">
    <property type="component" value="Unassembled WGS sequence"/>
</dbReference>
<reference evidence="2 3" key="1">
    <citation type="journal article" date="2018" name="Sci. Rep.">
        <title>Genomic signatures of local adaptation to the degree of environmental predictability in rotifers.</title>
        <authorList>
            <person name="Franch-Gras L."/>
            <person name="Hahn C."/>
            <person name="Garcia-Roger E.M."/>
            <person name="Carmona M.J."/>
            <person name="Serra M."/>
            <person name="Gomez A."/>
        </authorList>
    </citation>
    <scope>NUCLEOTIDE SEQUENCE [LARGE SCALE GENOMIC DNA]</scope>
    <source>
        <strain evidence="2">HYR1</strain>
    </source>
</reference>
<evidence type="ECO:0000256" key="1">
    <source>
        <dbReference type="SAM" id="Coils"/>
    </source>
</evidence>
<dbReference type="AlphaFoldDB" id="A0A3M7P1T2"/>
<accession>A0A3M7P1T2</accession>
<feature type="coiled-coil region" evidence="1">
    <location>
        <begin position="133"/>
        <end position="185"/>
    </location>
</feature>
<dbReference type="EMBL" id="REGN01014111">
    <property type="protein sequence ID" value="RMZ93051.1"/>
    <property type="molecule type" value="Genomic_DNA"/>
</dbReference>
<evidence type="ECO:0000313" key="2">
    <source>
        <dbReference type="EMBL" id="RMZ93051.1"/>
    </source>
</evidence>
<protein>
    <submittedName>
        <fullName evidence="2">Myosin-2 heavy chain-like</fullName>
    </submittedName>
</protein>
<proteinExistence type="predicted"/>
<dbReference type="PANTHER" id="PTHR35347">
    <property type="entry name" value="COILED-COIL DOMAIN-CONTAINING PROTEIN 175"/>
    <property type="match status" value="1"/>
</dbReference>